<accession>A0A2A4SXJ4</accession>
<comment type="caution">
    <text evidence="1">The sequence shown here is derived from an EMBL/GenBank/DDBJ whole genome shotgun (WGS) entry which is preliminary data.</text>
</comment>
<proteinExistence type="predicted"/>
<gene>
    <name evidence="1" type="ORF">COB67_10480</name>
</gene>
<name>A0A2A4SXJ4_9DELT</name>
<reference evidence="2" key="1">
    <citation type="submission" date="2017-08" db="EMBL/GenBank/DDBJ databases">
        <title>A dynamic microbial community with high functional redundancy inhabits the cold, oxic subseafloor aquifer.</title>
        <authorList>
            <person name="Tully B.J."/>
            <person name="Wheat C.G."/>
            <person name="Glazer B.T."/>
            <person name="Huber J.A."/>
        </authorList>
    </citation>
    <scope>NUCLEOTIDE SEQUENCE [LARGE SCALE GENOMIC DNA]</scope>
</reference>
<dbReference type="Proteomes" id="UP000218113">
    <property type="component" value="Unassembled WGS sequence"/>
</dbReference>
<protein>
    <submittedName>
        <fullName evidence="1">Uncharacterized protein</fullName>
    </submittedName>
</protein>
<dbReference type="EMBL" id="NVSR01000106">
    <property type="protein sequence ID" value="PCI25952.1"/>
    <property type="molecule type" value="Genomic_DNA"/>
</dbReference>
<evidence type="ECO:0000313" key="1">
    <source>
        <dbReference type="EMBL" id="PCI25952.1"/>
    </source>
</evidence>
<evidence type="ECO:0000313" key="2">
    <source>
        <dbReference type="Proteomes" id="UP000218113"/>
    </source>
</evidence>
<organism evidence="1 2">
    <name type="scientific">SAR324 cluster bacterium</name>
    <dbReference type="NCBI Taxonomy" id="2024889"/>
    <lineage>
        <taxon>Bacteria</taxon>
        <taxon>Deltaproteobacteria</taxon>
        <taxon>SAR324 cluster</taxon>
    </lineage>
</organism>
<sequence length="62" mass="7551">MMGMIGYPYTKERVLSLLRNDWKIDEKILKKAYQLQKTLDIPKHYYDKEFEDKVAKKKTGRR</sequence>
<dbReference type="AlphaFoldDB" id="A0A2A4SXJ4"/>